<dbReference type="Proteomes" id="UP000225740">
    <property type="component" value="Unassembled WGS sequence"/>
</dbReference>
<sequence>MMFSNFETYSIAEVQNLCGYRSRIDAEAELASNNVVGVRMGATLVYHGQVLNDMVMRVSATHQDRGESIKRKQQKRSVGGKFVATPCPKCSAAMSRGKCPECDRTKDKTK</sequence>
<comment type="caution">
    <text evidence="1">The sequence shown here is derived from an EMBL/GenBank/DDBJ whole genome shotgun (WGS) entry which is preliminary data.</text>
</comment>
<gene>
    <name evidence="1" type="ORF">CEE69_24860</name>
</gene>
<dbReference type="AlphaFoldDB" id="A0A2G1W0X6"/>
<evidence type="ECO:0000313" key="2">
    <source>
        <dbReference type="Proteomes" id="UP000225740"/>
    </source>
</evidence>
<dbReference type="RefSeq" id="WP_099263345.1">
    <property type="nucleotide sequence ID" value="NZ_NIZW01000025.1"/>
</dbReference>
<reference evidence="1 2" key="1">
    <citation type="submission" date="2017-06" db="EMBL/GenBank/DDBJ databases">
        <title>Description of Rhodopirellula bahusiensis sp. nov.</title>
        <authorList>
            <person name="Kizina J."/>
            <person name="Harder J."/>
        </authorList>
    </citation>
    <scope>NUCLEOTIDE SEQUENCE [LARGE SCALE GENOMIC DNA]</scope>
    <source>
        <strain evidence="1 2">SWK21</strain>
    </source>
</reference>
<dbReference type="GeneID" id="90611160"/>
<accession>A0A2G1W0X6</accession>
<evidence type="ECO:0000313" key="1">
    <source>
        <dbReference type="EMBL" id="PHQ32520.1"/>
    </source>
</evidence>
<protein>
    <submittedName>
        <fullName evidence="1">Uncharacterized protein</fullName>
    </submittedName>
</protein>
<name>A0A2G1W0X6_9BACT</name>
<keyword evidence="2" id="KW-1185">Reference proteome</keyword>
<organism evidence="1 2">
    <name type="scientific">Rhodopirellula bahusiensis</name>
    <dbReference type="NCBI Taxonomy" id="2014065"/>
    <lineage>
        <taxon>Bacteria</taxon>
        <taxon>Pseudomonadati</taxon>
        <taxon>Planctomycetota</taxon>
        <taxon>Planctomycetia</taxon>
        <taxon>Pirellulales</taxon>
        <taxon>Pirellulaceae</taxon>
        <taxon>Rhodopirellula</taxon>
    </lineage>
</organism>
<proteinExistence type="predicted"/>
<dbReference type="EMBL" id="NIZW01000025">
    <property type="protein sequence ID" value="PHQ32520.1"/>
    <property type="molecule type" value="Genomic_DNA"/>
</dbReference>